<dbReference type="SMART" id="SM00448">
    <property type="entry name" value="REC"/>
    <property type="match status" value="1"/>
</dbReference>
<evidence type="ECO:0000313" key="9">
    <source>
        <dbReference type="Proteomes" id="UP001230908"/>
    </source>
</evidence>
<gene>
    <name evidence="8" type="ORF">RB614_42775</name>
</gene>
<dbReference type="PROSITE" id="PS50110">
    <property type="entry name" value="RESPONSE_REGULATORY"/>
    <property type="match status" value="1"/>
</dbReference>
<dbReference type="PANTHER" id="PTHR43214:SF24">
    <property type="entry name" value="TRANSCRIPTIONAL REGULATORY PROTEIN NARL-RELATED"/>
    <property type="match status" value="1"/>
</dbReference>
<dbReference type="InterPro" id="IPR016032">
    <property type="entry name" value="Sig_transdc_resp-reg_C-effctor"/>
</dbReference>
<dbReference type="SMART" id="SM00421">
    <property type="entry name" value="HTH_LUXR"/>
    <property type="match status" value="1"/>
</dbReference>
<evidence type="ECO:0000259" key="6">
    <source>
        <dbReference type="PROSITE" id="PS50043"/>
    </source>
</evidence>
<dbReference type="InterPro" id="IPR039420">
    <property type="entry name" value="WalR-like"/>
</dbReference>
<evidence type="ECO:0000256" key="4">
    <source>
        <dbReference type="ARBA" id="ARBA00023163"/>
    </source>
</evidence>
<dbReference type="Pfam" id="PF00196">
    <property type="entry name" value="GerE"/>
    <property type="match status" value="1"/>
</dbReference>
<dbReference type="CDD" id="cd06170">
    <property type="entry name" value="LuxR_C_like"/>
    <property type="match status" value="1"/>
</dbReference>
<dbReference type="EMBL" id="JAVHUY010000075">
    <property type="protein sequence ID" value="MDQ7911235.1"/>
    <property type="molecule type" value="Genomic_DNA"/>
</dbReference>
<keyword evidence="9" id="KW-1185">Reference proteome</keyword>
<evidence type="ECO:0000313" key="8">
    <source>
        <dbReference type="EMBL" id="MDQ7911235.1"/>
    </source>
</evidence>
<dbReference type="CDD" id="cd17535">
    <property type="entry name" value="REC_NarL-like"/>
    <property type="match status" value="1"/>
</dbReference>
<keyword evidence="3" id="KW-0238">DNA-binding</keyword>
<keyword evidence="1 5" id="KW-0597">Phosphoprotein</keyword>
<organism evidence="8 9">
    <name type="scientific">Phytohabitans maris</name>
    <dbReference type="NCBI Taxonomy" id="3071409"/>
    <lineage>
        <taxon>Bacteria</taxon>
        <taxon>Bacillati</taxon>
        <taxon>Actinomycetota</taxon>
        <taxon>Actinomycetes</taxon>
        <taxon>Micromonosporales</taxon>
        <taxon>Micromonosporaceae</taxon>
    </lineage>
</organism>
<dbReference type="InterPro" id="IPR001789">
    <property type="entry name" value="Sig_transdc_resp-reg_receiver"/>
</dbReference>
<protein>
    <submittedName>
        <fullName evidence="8">Response regulator transcription factor</fullName>
    </submittedName>
</protein>
<dbReference type="SUPFAM" id="SSF46894">
    <property type="entry name" value="C-terminal effector domain of the bipartite response regulators"/>
    <property type="match status" value="1"/>
</dbReference>
<evidence type="ECO:0000256" key="2">
    <source>
        <dbReference type="ARBA" id="ARBA00023015"/>
    </source>
</evidence>
<evidence type="ECO:0000256" key="3">
    <source>
        <dbReference type="ARBA" id="ARBA00023125"/>
    </source>
</evidence>
<evidence type="ECO:0000256" key="5">
    <source>
        <dbReference type="PROSITE-ProRule" id="PRU00169"/>
    </source>
</evidence>
<dbReference type="PROSITE" id="PS00622">
    <property type="entry name" value="HTH_LUXR_1"/>
    <property type="match status" value="1"/>
</dbReference>
<keyword evidence="2" id="KW-0805">Transcription regulation</keyword>
<keyword evidence="4" id="KW-0804">Transcription</keyword>
<evidence type="ECO:0000256" key="1">
    <source>
        <dbReference type="ARBA" id="ARBA00022553"/>
    </source>
</evidence>
<feature type="modified residue" description="4-aspartylphosphate" evidence="5">
    <location>
        <position position="54"/>
    </location>
</feature>
<dbReference type="Proteomes" id="UP001230908">
    <property type="component" value="Unassembled WGS sequence"/>
</dbReference>
<dbReference type="PROSITE" id="PS50043">
    <property type="entry name" value="HTH_LUXR_2"/>
    <property type="match status" value="1"/>
</dbReference>
<dbReference type="RefSeq" id="WP_308718455.1">
    <property type="nucleotide sequence ID" value="NZ_JAVHUY010000075.1"/>
</dbReference>
<name>A0ABU0ZW18_9ACTN</name>
<sequence length="226" mass="24578">MTTRVVLADDAALVRTAIGVLLRQYGFDVVAEVGDRRALRDAVASARPDVAVVDVRMPPTHRLEGLEAAIEIRAAYPEVGVLVLSQYLESRYLATLLGDSARGVGYLLKERVGGAADFVDAVRRVASGGCAVDPEVVSLMLAGRRRDDPLQRLTAREREVLALMAEGRSNQAIGDRLFLTPKTVESHVRSIFLRLDLPPEPESHRRVRAVLAYLRPAAPNRPAAGP</sequence>
<dbReference type="PANTHER" id="PTHR43214">
    <property type="entry name" value="TWO-COMPONENT RESPONSE REGULATOR"/>
    <property type="match status" value="1"/>
</dbReference>
<dbReference type="Gene3D" id="3.40.50.2300">
    <property type="match status" value="1"/>
</dbReference>
<feature type="domain" description="HTH luxR-type" evidence="6">
    <location>
        <begin position="146"/>
        <end position="211"/>
    </location>
</feature>
<dbReference type="InterPro" id="IPR036388">
    <property type="entry name" value="WH-like_DNA-bd_sf"/>
</dbReference>
<dbReference type="Gene3D" id="1.10.10.10">
    <property type="entry name" value="Winged helix-like DNA-binding domain superfamily/Winged helix DNA-binding domain"/>
    <property type="match status" value="1"/>
</dbReference>
<reference evidence="8 9" key="1">
    <citation type="submission" date="2023-08" db="EMBL/GenBank/DDBJ databases">
        <title>Phytohabitans sansha sp. nov., isolated from marine sediment.</title>
        <authorList>
            <person name="Zhao Y."/>
            <person name="Yi K."/>
        </authorList>
    </citation>
    <scope>NUCLEOTIDE SEQUENCE [LARGE SCALE GENOMIC DNA]</scope>
    <source>
        <strain evidence="8 9">ZYX-F-186</strain>
    </source>
</reference>
<dbReference type="InterPro" id="IPR058245">
    <property type="entry name" value="NreC/VraR/RcsB-like_REC"/>
</dbReference>
<feature type="domain" description="Response regulatory" evidence="7">
    <location>
        <begin position="4"/>
        <end position="124"/>
    </location>
</feature>
<accession>A0ABU0ZW18</accession>
<dbReference type="Pfam" id="PF00072">
    <property type="entry name" value="Response_reg"/>
    <property type="match status" value="1"/>
</dbReference>
<dbReference type="SUPFAM" id="SSF52172">
    <property type="entry name" value="CheY-like"/>
    <property type="match status" value="1"/>
</dbReference>
<evidence type="ECO:0000259" key="7">
    <source>
        <dbReference type="PROSITE" id="PS50110"/>
    </source>
</evidence>
<proteinExistence type="predicted"/>
<comment type="caution">
    <text evidence="8">The sequence shown here is derived from an EMBL/GenBank/DDBJ whole genome shotgun (WGS) entry which is preliminary data.</text>
</comment>
<dbReference type="InterPro" id="IPR011006">
    <property type="entry name" value="CheY-like_superfamily"/>
</dbReference>
<dbReference type="PRINTS" id="PR00038">
    <property type="entry name" value="HTHLUXR"/>
</dbReference>
<dbReference type="InterPro" id="IPR000792">
    <property type="entry name" value="Tscrpt_reg_LuxR_C"/>
</dbReference>